<dbReference type="AlphaFoldDB" id="A0A9X1NSS4"/>
<keyword evidence="3" id="KW-1185">Reference proteome</keyword>
<keyword evidence="2" id="KW-0808">Transferase</keyword>
<evidence type="ECO:0000259" key="1">
    <source>
        <dbReference type="Pfam" id="PF00535"/>
    </source>
</evidence>
<feature type="domain" description="Glycosyltransferase 2-like" evidence="1">
    <location>
        <begin position="9"/>
        <end position="135"/>
    </location>
</feature>
<dbReference type="Gene3D" id="3.90.550.10">
    <property type="entry name" value="Spore Coat Polysaccharide Biosynthesis Protein SpsA, Chain A"/>
    <property type="match status" value="1"/>
</dbReference>
<dbReference type="Proteomes" id="UP001139089">
    <property type="component" value="Unassembled WGS sequence"/>
</dbReference>
<protein>
    <submittedName>
        <fullName evidence="2">Glycosyltransferase</fullName>
        <ecNumber evidence="2">2.4.-.-</ecNumber>
    </submittedName>
</protein>
<gene>
    <name evidence="2" type="ORF">LRX75_08280</name>
</gene>
<accession>A0A9X1NSS4</accession>
<dbReference type="InterPro" id="IPR050834">
    <property type="entry name" value="Glycosyltransf_2"/>
</dbReference>
<proteinExistence type="predicted"/>
<reference evidence="2" key="1">
    <citation type="submission" date="2021-12" db="EMBL/GenBank/DDBJ databases">
        <authorList>
            <person name="Li Y."/>
        </authorList>
    </citation>
    <scope>NUCLEOTIDE SEQUENCE</scope>
    <source>
        <strain evidence="2">DKSPLA3</strain>
    </source>
</reference>
<evidence type="ECO:0000313" key="3">
    <source>
        <dbReference type="Proteomes" id="UP001139089"/>
    </source>
</evidence>
<dbReference type="PANTHER" id="PTHR43685:SF11">
    <property type="entry name" value="GLYCOSYLTRANSFERASE TAGX-RELATED"/>
    <property type="match status" value="1"/>
</dbReference>
<dbReference type="InterPro" id="IPR029044">
    <property type="entry name" value="Nucleotide-diphossugar_trans"/>
</dbReference>
<dbReference type="EC" id="2.4.-.-" evidence="2"/>
<dbReference type="PANTHER" id="PTHR43685">
    <property type="entry name" value="GLYCOSYLTRANSFERASE"/>
    <property type="match status" value="1"/>
</dbReference>
<name>A0A9X1NSS4_9HYPH</name>
<dbReference type="EMBL" id="JAJOZR010000004">
    <property type="protein sequence ID" value="MCD7109039.1"/>
    <property type="molecule type" value="Genomic_DNA"/>
</dbReference>
<dbReference type="Pfam" id="PF00535">
    <property type="entry name" value="Glycos_transf_2"/>
    <property type="match status" value="1"/>
</dbReference>
<dbReference type="GO" id="GO:0016757">
    <property type="term" value="F:glycosyltransferase activity"/>
    <property type="evidence" value="ECO:0007669"/>
    <property type="project" value="UniProtKB-KW"/>
</dbReference>
<dbReference type="CDD" id="cd00761">
    <property type="entry name" value="Glyco_tranf_GTA_type"/>
    <property type="match status" value="1"/>
</dbReference>
<organism evidence="2 3">
    <name type="scientific">Rhizobium quercicola</name>
    <dbReference type="NCBI Taxonomy" id="2901226"/>
    <lineage>
        <taxon>Bacteria</taxon>
        <taxon>Pseudomonadati</taxon>
        <taxon>Pseudomonadota</taxon>
        <taxon>Alphaproteobacteria</taxon>
        <taxon>Hyphomicrobiales</taxon>
        <taxon>Rhizobiaceae</taxon>
        <taxon>Rhizobium/Agrobacterium group</taxon>
        <taxon>Rhizobium</taxon>
    </lineage>
</organism>
<dbReference type="SUPFAM" id="SSF53448">
    <property type="entry name" value="Nucleotide-diphospho-sugar transferases"/>
    <property type="match status" value="1"/>
</dbReference>
<sequence length="307" mass="33678">METSTPKVSVVIPLFNRAHLIAATLRSVLAQSFQDFEVIVVDDGSLDDPESALAAIGDPRIRLVRQENRGASAARNRGVEDARGALVAFLDSDDRFLPHHLATMVELLAARPDCAAYAQVVADRGENRTFVKPSRGIRHGEPMADYLVCHGGFVQTSTLVVPRSWALKVPYRPDVGFGDDTDIAIRLSLAGCRFVMAPAPGAIWSDEHGADRLSSSSAASRARFAWLDDLSDRISPRAYAGYRGWHVAKTLVRTEPRKAWALYGTALLRGAYPPKLALRVALQLLLNGDGYRRLADRIVARKRRIPS</sequence>
<comment type="caution">
    <text evidence="2">The sequence shown here is derived from an EMBL/GenBank/DDBJ whole genome shotgun (WGS) entry which is preliminary data.</text>
</comment>
<dbReference type="RefSeq" id="WP_231813413.1">
    <property type="nucleotide sequence ID" value="NZ_JAJOZR010000004.1"/>
</dbReference>
<evidence type="ECO:0000313" key="2">
    <source>
        <dbReference type="EMBL" id="MCD7109039.1"/>
    </source>
</evidence>
<keyword evidence="2" id="KW-0328">Glycosyltransferase</keyword>
<dbReference type="InterPro" id="IPR001173">
    <property type="entry name" value="Glyco_trans_2-like"/>
</dbReference>